<evidence type="ECO:0000313" key="3">
    <source>
        <dbReference type="Proteomes" id="UP000262073"/>
    </source>
</evidence>
<dbReference type="Gene3D" id="3.10.180.10">
    <property type="entry name" value="2,3-Dihydroxybiphenyl 1,2-Dioxygenase, domain 1"/>
    <property type="match status" value="1"/>
</dbReference>
<dbReference type="OrthoDB" id="8776491at2"/>
<sequence>MDINPLVWFEIYVDDIKRARAFYETMLDTTLEELSDPSDEALTMLSFYGNHEAHGCSGALVHNPSHQAGTGGIIVYFSCDNCEQEQQRAQQAGGSVVQAKMAIGEYGHIALVKDTEGNTIGLHSLQ</sequence>
<protein>
    <submittedName>
        <fullName evidence="2">VOC family protein</fullName>
    </submittedName>
</protein>
<dbReference type="CDD" id="cd07247">
    <property type="entry name" value="SgaA_N_like"/>
    <property type="match status" value="1"/>
</dbReference>
<dbReference type="InterPro" id="IPR052164">
    <property type="entry name" value="Anthracycline_SecMetBiosynth"/>
</dbReference>
<dbReference type="InterPro" id="IPR037523">
    <property type="entry name" value="VOC_core"/>
</dbReference>
<dbReference type="PANTHER" id="PTHR33993:SF2">
    <property type="entry name" value="VOC DOMAIN-CONTAINING PROTEIN"/>
    <property type="match status" value="1"/>
</dbReference>
<name>A0A346NSL1_9ALTE</name>
<keyword evidence="3" id="KW-1185">Reference proteome</keyword>
<dbReference type="InterPro" id="IPR029068">
    <property type="entry name" value="Glyas_Bleomycin-R_OHBP_Dase"/>
</dbReference>
<dbReference type="KEGG" id="salm:D0Y50_12390"/>
<dbReference type="PROSITE" id="PS51819">
    <property type="entry name" value="VOC"/>
    <property type="match status" value="1"/>
</dbReference>
<dbReference type="Proteomes" id="UP000262073">
    <property type="component" value="Chromosome"/>
</dbReference>
<dbReference type="SUPFAM" id="SSF54593">
    <property type="entry name" value="Glyoxalase/Bleomycin resistance protein/Dihydroxybiphenyl dioxygenase"/>
    <property type="match status" value="1"/>
</dbReference>
<proteinExistence type="predicted"/>
<organism evidence="2 3">
    <name type="scientific">Salinimonas sediminis</name>
    <dbReference type="NCBI Taxonomy" id="2303538"/>
    <lineage>
        <taxon>Bacteria</taxon>
        <taxon>Pseudomonadati</taxon>
        <taxon>Pseudomonadota</taxon>
        <taxon>Gammaproteobacteria</taxon>
        <taxon>Alteromonadales</taxon>
        <taxon>Alteromonadaceae</taxon>
        <taxon>Alteromonas/Salinimonas group</taxon>
        <taxon>Salinimonas</taxon>
    </lineage>
</organism>
<dbReference type="AlphaFoldDB" id="A0A346NSL1"/>
<dbReference type="EMBL" id="CP031769">
    <property type="protein sequence ID" value="AXR08518.1"/>
    <property type="molecule type" value="Genomic_DNA"/>
</dbReference>
<dbReference type="Pfam" id="PF00903">
    <property type="entry name" value="Glyoxalase"/>
    <property type="match status" value="1"/>
</dbReference>
<accession>A0A346NSL1</accession>
<dbReference type="InterPro" id="IPR004360">
    <property type="entry name" value="Glyas_Fos-R_dOase_dom"/>
</dbReference>
<evidence type="ECO:0000259" key="1">
    <source>
        <dbReference type="PROSITE" id="PS51819"/>
    </source>
</evidence>
<gene>
    <name evidence="2" type="ORF">D0Y50_12390</name>
</gene>
<feature type="domain" description="VOC" evidence="1">
    <location>
        <begin position="5"/>
        <end position="125"/>
    </location>
</feature>
<dbReference type="PANTHER" id="PTHR33993">
    <property type="entry name" value="GLYOXALASE-RELATED"/>
    <property type="match status" value="1"/>
</dbReference>
<reference evidence="2 3" key="1">
    <citation type="submission" date="2018-08" db="EMBL/GenBank/DDBJ databases">
        <title>Salinimonas sediminis sp. nov., a piezophilic bacterium isolated from a deep-sea sediment sample from the New Britain Trench.</title>
        <authorList>
            <person name="Cao J."/>
        </authorList>
    </citation>
    <scope>NUCLEOTIDE SEQUENCE [LARGE SCALE GENOMIC DNA]</scope>
    <source>
        <strain evidence="2 3">N102</strain>
    </source>
</reference>
<evidence type="ECO:0000313" key="2">
    <source>
        <dbReference type="EMBL" id="AXR08518.1"/>
    </source>
</evidence>